<name>A0ABV0Y2C5_9TELE</name>
<gene>
    <name evidence="1" type="ORF">AMECASPLE_017123</name>
</gene>
<sequence length="118" mass="13374">MLCQVPNRLCSLSWARGAGESLEKHTAGRFIETEGKDRAGKRKRLFRRSETVENDCITAEQREQWIFREDATFDKHRSSSLPLFYKTKGFDTPWGFGVNISTSCVLHLCPAAGDESGF</sequence>
<evidence type="ECO:0000313" key="2">
    <source>
        <dbReference type="Proteomes" id="UP001469553"/>
    </source>
</evidence>
<comment type="caution">
    <text evidence="1">The sequence shown here is derived from an EMBL/GenBank/DDBJ whole genome shotgun (WGS) entry which is preliminary data.</text>
</comment>
<organism evidence="1 2">
    <name type="scientific">Ameca splendens</name>
    <dbReference type="NCBI Taxonomy" id="208324"/>
    <lineage>
        <taxon>Eukaryota</taxon>
        <taxon>Metazoa</taxon>
        <taxon>Chordata</taxon>
        <taxon>Craniata</taxon>
        <taxon>Vertebrata</taxon>
        <taxon>Euteleostomi</taxon>
        <taxon>Actinopterygii</taxon>
        <taxon>Neopterygii</taxon>
        <taxon>Teleostei</taxon>
        <taxon>Neoteleostei</taxon>
        <taxon>Acanthomorphata</taxon>
        <taxon>Ovalentaria</taxon>
        <taxon>Atherinomorphae</taxon>
        <taxon>Cyprinodontiformes</taxon>
        <taxon>Goodeidae</taxon>
        <taxon>Ameca</taxon>
    </lineage>
</organism>
<dbReference type="EMBL" id="JAHRIP010020081">
    <property type="protein sequence ID" value="MEQ2287871.1"/>
    <property type="molecule type" value="Genomic_DNA"/>
</dbReference>
<accession>A0ABV0Y2C5</accession>
<dbReference type="Proteomes" id="UP001469553">
    <property type="component" value="Unassembled WGS sequence"/>
</dbReference>
<protein>
    <submittedName>
        <fullName evidence="1">Uncharacterized protein</fullName>
    </submittedName>
</protein>
<reference evidence="1 2" key="1">
    <citation type="submission" date="2021-06" db="EMBL/GenBank/DDBJ databases">
        <authorList>
            <person name="Palmer J.M."/>
        </authorList>
    </citation>
    <scope>NUCLEOTIDE SEQUENCE [LARGE SCALE GENOMIC DNA]</scope>
    <source>
        <strain evidence="1 2">AS_MEX2019</strain>
        <tissue evidence="1">Muscle</tissue>
    </source>
</reference>
<evidence type="ECO:0000313" key="1">
    <source>
        <dbReference type="EMBL" id="MEQ2287871.1"/>
    </source>
</evidence>
<keyword evidence="2" id="KW-1185">Reference proteome</keyword>
<proteinExistence type="predicted"/>